<feature type="transmembrane region" description="Helical" evidence="2">
    <location>
        <begin position="37"/>
        <end position="63"/>
    </location>
</feature>
<dbReference type="AlphaFoldDB" id="A0A7X2Z144"/>
<organism evidence="3 4">
    <name type="scientific">Paenibacillus woosongensis</name>
    <dbReference type="NCBI Taxonomy" id="307580"/>
    <lineage>
        <taxon>Bacteria</taxon>
        <taxon>Bacillati</taxon>
        <taxon>Bacillota</taxon>
        <taxon>Bacilli</taxon>
        <taxon>Bacillales</taxon>
        <taxon>Paenibacillaceae</taxon>
        <taxon>Paenibacillus</taxon>
    </lineage>
</organism>
<evidence type="ECO:0000313" key="3">
    <source>
        <dbReference type="EMBL" id="MUG45669.1"/>
    </source>
</evidence>
<dbReference type="OrthoDB" id="2665068at2"/>
<evidence type="ECO:0000256" key="2">
    <source>
        <dbReference type="SAM" id="Phobius"/>
    </source>
</evidence>
<protein>
    <submittedName>
        <fullName evidence="3">Uncharacterized protein</fullName>
    </submittedName>
</protein>
<proteinExistence type="predicted"/>
<accession>A0A7X2Z144</accession>
<reference evidence="3 4" key="1">
    <citation type="submission" date="2019-11" db="EMBL/GenBank/DDBJ databases">
        <title>Draft genome sequences of five Paenibacillus species of dairy origin.</title>
        <authorList>
            <person name="Olajide A.M."/>
            <person name="Chen S."/>
            <person name="Lapointe G."/>
        </authorList>
    </citation>
    <scope>NUCLEOTIDE SEQUENCE [LARGE SCALE GENOMIC DNA]</scope>
    <source>
        <strain evidence="3 4">12CR55</strain>
    </source>
</reference>
<keyword evidence="2" id="KW-0472">Membrane</keyword>
<sequence>MSRIDDEIMELRERVARLEEQVRQYEEAPARGSYVRWFVTGFLVVVGLMAAGLVSLVVIQFLVW</sequence>
<dbReference type="RefSeq" id="WP_155611071.1">
    <property type="nucleotide sequence ID" value="NZ_WNZW01000003.1"/>
</dbReference>
<dbReference type="Proteomes" id="UP000447876">
    <property type="component" value="Unassembled WGS sequence"/>
</dbReference>
<keyword evidence="2" id="KW-1133">Transmembrane helix</keyword>
<keyword evidence="2" id="KW-0812">Transmembrane</keyword>
<comment type="caution">
    <text evidence="3">The sequence shown here is derived from an EMBL/GenBank/DDBJ whole genome shotgun (WGS) entry which is preliminary data.</text>
</comment>
<feature type="coiled-coil region" evidence="1">
    <location>
        <begin position="1"/>
        <end position="28"/>
    </location>
</feature>
<evidence type="ECO:0000256" key="1">
    <source>
        <dbReference type="SAM" id="Coils"/>
    </source>
</evidence>
<gene>
    <name evidence="3" type="ORF">GNP95_11780</name>
</gene>
<dbReference type="EMBL" id="WNZW01000003">
    <property type="protein sequence ID" value="MUG45669.1"/>
    <property type="molecule type" value="Genomic_DNA"/>
</dbReference>
<name>A0A7X2Z144_9BACL</name>
<keyword evidence="1" id="KW-0175">Coiled coil</keyword>
<evidence type="ECO:0000313" key="4">
    <source>
        <dbReference type="Proteomes" id="UP000447876"/>
    </source>
</evidence>